<sequence length="97" mass="10327">MEPTDGANSTKTHNACVRTASNSAEHLKEGSNMTAPRQFHNWQKSAHSGGQSQCVEVGQAPGLIGIRDTKNRTGGTLVIERGAFGIFLAAVKANRLH</sequence>
<dbReference type="AlphaFoldDB" id="A0AAC9HLR3"/>
<feature type="domain" description="DUF397" evidence="1">
    <location>
        <begin position="41"/>
        <end position="92"/>
    </location>
</feature>
<keyword evidence="3" id="KW-1185">Reference proteome</keyword>
<dbReference type="KEGG" id="ahm:TL08_01830"/>
<name>A0AAC9HLR3_9PSEU</name>
<dbReference type="RefSeq" id="WP_318533333.1">
    <property type="nucleotide sequence ID" value="NZ_CP014859.1"/>
</dbReference>
<protein>
    <submittedName>
        <fullName evidence="2">DUF397 family protein</fullName>
    </submittedName>
</protein>
<evidence type="ECO:0000313" key="3">
    <source>
        <dbReference type="Proteomes" id="UP000095210"/>
    </source>
</evidence>
<proteinExistence type="predicted"/>
<dbReference type="EMBL" id="CP014859">
    <property type="protein sequence ID" value="AOS61205.1"/>
    <property type="molecule type" value="Genomic_DNA"/>
</dbReference>
<dbReference type="Pfam" id="PF04149">
    <property type="entry name" value="DUF397"/>
    <property type="match status" value="1"/>
</dbReference>
<dbReference type="Proteomes" id="UP000095210">
    <property type="component" value="Chromosome"/>
</dbReference>
<gene>
    <name evidence="2" type="ORF">TL08_01830</name>
</gene>
<organism evidence="2 3">
    <name type="scientific">Actinoalloteichus hymeniacidonis</name>
    <dbReference type="NCBI Taxonomy" id="340345"/>
    <lineage>
        <taxon>Bacteria</taxon>
        <taxon>Bacillati</taxon>
        <taxon>Actinomycetota</taxon>
        <taxon>Actinomycetes</taxon>
        <taxon>Pseudonocardiales</taxon>
        <taxon>Pseudonocardiaceae</taxon>
        <taxon>Actinoalloteichus</taxon>
    </lineage>
</organism>
<dbReference type="InterPro" id="IPR007278">
    <property type="entry name" value="DUF397"/>
</dbReference>
<evidence type="ECO:0000259" key="1">
    <source>
        <dbReference type="Pfam" id="PF04149"/>
    </source>
</evidence>
<accession>A0AAC9HLR3</accession>
<reference evidence="3" key="1">
    <citation type="submission" date="2016-03" db="EMBL/GenBank/DDBJ databases">
        <title>Complete genome sequence of the type strain Actinoalloteichus hymeniacidonis DSM 45092.</title>
        <authorList>
            <person name="Schaffert L."/>
            <person name="Albersmeier A."/>
            <person name="Winkler A."/>
            <person name="Kalinowski J."/>
            <person name="Zotchev S."/>
            <person name="Ruckert C."/>
        </authorList>
    </citation>
    <scope>NUCLEOTIDE SEQUENCE [LARGE SCALE GENOMIC DNA]</scope>
    <source>
        <strain evidence="3">HPA177(T) (DSM 45092(T))</strain>
    </source>
</reference>
<evidence type="ECO:0000313" key="2">
    <source>
        <dbReference type="EMBL" id="AOS61205.1"/>
    </source>
</evidence>